<dbReference type="EMBL" id="KN817584">
    <property type="protein sequence ID" value="KJA18842.1"/>
    <property type="molecule type" value="Genomic_DNA"/>
</dbReference>
<reference evidence="4" key="1">
    <citation type="submission" date="2014-04" db="EMBL/GenBank/DDBJ databases">
        <title>Evolutionary Origins and Diversification of the Mycorrhizal Mutualists.</title>
        <authorList>
            <consortium name="DOE Joint Genome Institute"/>
            <consortium name="Mycorrhizal Genomics Consortium"/>
            <person name="Kohler A."/>
            <person name="Kuo A."/>
            <person name="Nagy L.G."/>
            <person name="Floudas D."/>
            <person name="Copeland A."/>
            <person name="Barry K.W."/>
            <person name="Cichocki N."/>
            <person name="Veneault-Fourrey C."/>
            <person name="LaButti K."/>
            <person name="Lindquist E.A."/>
            <person name="Lipzen A."/>
            <person name="Lundell T."/>
            <person name="Morin E."/>
            <person name="Murat C."/>
            <person name="Riley R."/>
            <person name="Ohm R."/>
            <person name="Sun H."/>
            <person name="Tunlid A."/>
            <person name="Henrissat B."/>
            <person name="Grigoriev I.V."/>
            <person name="Hibbett D.S."/>
            <person name="Martin F."/>
        </authorList>
    </citation>
    <scope>NUCLEOTIDE SEQUENCE [LARGE SCALE GENOMIC DNA]</scope>
    <source>
        <strain evidence="4">FD-334 SS-4</strain>
    </source>
</reference>
<keyword evidence="2" id="KW-0812">Transmembrane</keyword>
<dbReference type="AlphaFoldDB" id="A0A0D2KVZ4"/>
<sequence length="275" mass="29639">MTGKSSKNYIILAAITILYLDSVVVGLLQWVNINLLIGKRGESRKEDLLVELTSFTTSLILEEMTQYIPSIVADGLLIWRCYKVWNSSFKIISLSLFLFSVEIALYVAGTVISASPSPHATDALVNTINSAAMFTTLAATLWTTALIAYRIYSSSKHSLKGAKPHFYNILEIILQSSFAYSLALIADAVLVAIPQNQSNVWPIYIATNYAGVILSAITGIAPTLMVARVTLASNSTTDPTIIGVSGIQFGEQAPNIKTGEDGSHDTGLDGEARST</sequence>
<dbReference type="Proteomes" id="UP000054270">
    <property type="component" value="Unassembled WGS sequence"/>
</dbReference>
<keyword evidence="2" id="KW-1133">Transmembrane helix</keyword>
<name>A0A0D2KVZ4_HYPSF</name>
<accession>A0A0D2KVZ4</accession>
<organism evidence="3 4">
    <name type="scientific">Hypholoma sublateritium (strain FD-334 SS-4)</name>
    <dbReference type="NCBI Taxonomy" id="945553"/>
    <lineage>
        <taxon>Eukaryota</taxon>
        <taxon>Fungi</taxon>
        <taxon>Dikarya</taxon>
        <taxon>Basidiomycota</taxon>
        <taxon>Agaricomycotina</taxon>
        <taxon>Agaricomycetes</taxon>
        <taxon>Agaricomycetidae</taxon>
        <taxon>Agaricales</taxon>
        <taxon>Agaricineae</taxon>
        <taxon>Strophariaceae</taxon>
        <taxon>Hypholoma</taxon>
    </lineage>
</organism>
<gene>
    <name evidence="3" type="ORF">HYPSUDRAFT_44840</name>
</gene>
<evidence type="ECO:0000256" key="2">
    <source>
        <dbReference type="SAM" id="Phobius"/>
    </source>
</evidence>
<feature type="transmembrane region" description="Helical" evidence="2">
    <location>
        <begin position="94"/>
        <end position="112"/>
    </location>
</feature>
<keyword evidence="4" id="KW-1185">Reference proteome</keyword>
<dbReference type="OrthoDB" id="3265004at2759"/>
<feature type="compositionally biased region" description="Basic and acidic residues" evidence="1">
    <location>
        <begin position="258"/>
        <end position="275"/>
    </location>
</feature>
<proteinExistence type="predicted"/>
<evidence type="ECO:0000256" key="1">
    <source>
        <dbReference type="SAM" id="MobiDB-lite"/>
    </source>
</evidence>
<feature type="region of interest" description="Disordered" evidence="1">
    <location>
        <begin position="252"/>
        <end position="275"/>
    </location>
</feature>
<feature type="transmembrane region" description="Helical" evidence="2">
    <location>
        <begin position="172"/>
        <end position="193"/>
    </location>
</feature>
<protein>
    <submittedName>
        <fullName evidence="3">Uncharacterized protein</fullName>
    </submittedName>
</protein>
<evidence type="ECO:0000313" key="4">
    <source>
        <dbReference type="Proteomes" id="UP000054270"/>
    </source>
</evidence>
<evidence type="ECO:0000313" key="3">
    <source>
        <dbReference type="EMBL" id="KJA18842.1"/>
    </source>
</evidence>
<feature type="transmembrane region" description="Helical" evidence="2">
    <location>
        <begin position="205"/>
        <end position="227"/>
    </location>
</feature>
<keyword evidence="2" id="KW-0472">Membrane</keyword>
<feature type="transmembrane region" description="Helical" evidence="2">
    <location>
        <begin position="9"/>
        <end position="31"/>
    </location>
</feature>
<feature type="transmembrane region" description="Helical" evidence="2">
    <location>
        <begin position="132"/>
        <end position="152"/>
    </location>
</feature>